<organism evidence="3">
    <name type="scientific">Hemiscolopendra marginata</name>
    <dbReference type="NCBI Taxonomy" id="943146"/>
    <lineage>
        <taxon>Eukaryota</taxon>
        <taxon>Metazoa</taxon>
        <taxon>Ecdysozoa</taxon>
        <taxon>Arthropoda</taxon>
        <taxon>Myriapoda</taxon>
        <taxon>Chilopoda</taxon>
        <taxon>Pleurostigmophora</taxon>
        <taxon>Scolopendromorpha</taxon>
        <taxon>Scolopendridae</taxon>
        <taxon>Hemiscolopendra</taxon>
    </lineage>
</organism>
<reference evidence="3" key="1">
    <citation type="submission" date="2018-11" db="EMBL/GenBank/DDBJ databases">
        <title>Venom-gland transcriptomics and venom proteomics of the Florida green centipede (Hemiscolopendra marginata) reveal sex-based variation in a centipede venom.</title>
        <authorList>
            <person name="Nystrom G.S."/>
            <person name="Ward M.J."/>
            <person name="Ellsworth S.A."/>
            <person name="Rokyta D.R."/>
        </authorList>
    </citation>
    <scope>NUCLEOTIDE SEQUENCE</scope>
    <source>
        <tissue evidence="3">Venom gland</tissue>
    </source>
</reference>
<protein>
    <submittedName>
        <fullName evidence="3">Tribbles2</fullName>
    </submittedName>
</protein>
<evidence type="ECO:0000256" key="1">
    <source>
        <dbReference type="ARBA" id="ARBA00038180"/>
    </source>
</evidence>
<dbReference type="GO" id="GO:0004672">
    <property type="term" value="F:protein kinase activity"/>
    <property type="evidence" value="ECO:0007669"/>
    <property type="project" value="InterPro"/>
</dbReference>
<dbReference type="FunFam" id="1.10.510.10:FF:000153">
    <property type="entry name" value="Tribbles homolog 2"/>
    <property type="match status" value="1"/>
</dbReference>
<dbReference type="GO" id="GO:0032436">
    <property type="term" value="P:positive regulation of proteasomal ubiquitin-dependent protein catabolic process"/>
    <property type="evidence" value="ECO:0007669"/>
    <property type="project" value="TreeGrafter"/>
</dbReference>
<dbReference type="EMBL" id="GHBY01000677">
    <property type="protein sequence ID" value="MUP40854.1"/>
    <property type="molecule type" value="Transcribed_RNA"/>
</dbReference>
<dbReference type="GO" id="GO:0005634">
    <property type="term" value="C:nucleus"/>
    <property type="evidence" value="ECO:0007669"/>
    <property type="project" value="TreeGrafter"/>
</dbReference>
<evidence type="ECO:0000313" key="3">
    <source>
        <dbReference type="EMBL" id="MUP40854.1"/>
    </source>
</evidence>
<dbReference type="SMART" id="SM00220">
    <property type="entry name" value="S_TKc"/>
    <property type="match status" value="1"/>
</dbReference>
<dbReference type="Pfam" id="PF00069">
    <property type="entry name" value="Pkinase"/>
    <property type="match status" value="1"/>
</dbReference>
<dbReference type="AlphaFoldDB" id="A0A646QGM8"/>
<evidence type="ECO:0000259" key="2">
    <source>
        <dbReference type="PROSITE" id="PS50011"/>
    </source>
</evidence>
<dbReference type="GO" id="GO:0031434">
    <property type="term" value="F:mitogen-activated protein kinase kinase binding"/>
    <property type="evidence" value="ECO:0007669"/>
    <property type="project" value="TreeGrafter"/>
</dbReference>
<comment type="similarity">
    <text evidence="1">Belongs to the protein kinase superfamily. CAMK Ser/Thr protein kinase family. Tribbles subfamily.</text>
</comment>
<accession>A0A646QGM8</accession>
<dbReference type="PROSITE" id="PS50011">
    <property type="entry name" value="PROTEIN_KINASE_DOM"/>
    <property type="match status" value="1"/>
</dbReference>
<dbReference type="PANTHER" id="PTHR22961">
    <property type="entry name" value="SER/THR PROTEIN KINASE-TRB"/>
    <property type="match status" value="1"/>
</dbReference>
<dbReference type="InterPro" id="IPR000719">
    <property type="entry name" value="Prot_kinase_dom"/>
</dbReference>
<dbReference type="SUPFAM" id="SSF56112">
    <property type="entry name" value="Protein kinase-like (PK-like)"/>
    <property type="match status" value="1"/>
</dbReference>
<dbReference type="PANTHER" id="PTHR22961:SF13">
    <property type="entry name" value="TRIBBLES"/>
    <property type="match status" value="1"/>
</dbReference>
<name>A0A646QGM8_9MYRI</name>
<sequence length="354" mass="40235">MNCVIYSSLSDSNHEHDGELKQQQACFEPPPPPDLAFVRTVPGLNPDLHHPSANVALSEHRSPQPTLRIGKYLILDQLHGSTLYKSLNIQTQEEFVCKIVNNIDSHQIFAAHYRLDSHDHINEIQEVLIGETKTYIFFPPSYGDLHSYMRTRRRLRESEAQRLFAQVAAAVAHCHENRVVLRDLKLRKFVFKDPERTQLKLESLEDAVILDDDDDSLCDKHGCPAYVSPEILTSSNQYSGCAADMWSMGVMLYTILVGRYPFHDSEPSLLFAKIRRSYLAVPDWLSSRARCLIRGLLRPNPSERLTAADALSHPWLQSELPDIPFKLESKLSDQTVPTGAMLQPPEPSNIHCFK</sequence>
<dbReference type="InterPro" id="IPR024104">
    <property type="entry name" value="Tribbles/Ser_Thr_kinase_40"/>
</dbReference>
<feature type="domain" description="Protein kinase" evidence="2">
    <location>
        <begin position="69"/>
        <end position="316"/>
    </location>
</feature>
<proteinExistence type="inferred from homology"/>
<dbReference type="InterPro" id="IPR011009">
    <property type="entry name" value="Kinase-like_dom_sf"/>
</dbReference>
<dbReference type="Gene3D" id="1.10.510.10">
    <property type="entry name" value="Transferase(Phosphotransferase) domain 1"/>
    <property type="match status" value="1"/>
</dbReference>
<dbReference type="GO" id="GO:0005524">
    <property type="term" value="F:ATP binding"/>
    <property type="evidence" value="ECO:0007669"/>
    <property type="project" value="InterPro"/>
</dbReference>
<dbReference type="Gene3D" id="3.30.200.20">
    <property type="entry name" value="Phosphorylase Kinase, domain 1"/>
    <property type="match status" value="1"/>
</dbReference>